<keyword evidence="3" id="KW-1185">Reference proteome</keyword>
<evidence type="ECO:0000313" key="2">
    <source>
        <dbReference type="EMBL" id="EFX84864.1"/>
    </source>
</evidence>
<feature type="transmembrane region" description="Helical" evidence="1">
    <location>
        <begin position="117"/>
        <end position="141"/>
    </location>
</feature>
<name>E9G625_DAPPU</name>
<dbReference type="HOGENOM" id="CLU_1779297_0_0_1"/>
<proteinExistence type="predicted"/>
<keyword evidence="1" id="KW-0812">Transmembrane</keyword>
<evidence type="ECO:0000256" key="1">
    <source>
        <dbReference type="SAM" id="Phobius"/>
    </source>
</evidence>
<dbReference type="EMBL" id="GL732533">
    <property type="protein sequence ID" value="EFX84864.1"/>
    <property type="molecule type" value="Genomic_DNA"/>
</dbReference>
<keyword evidence="1" id="KW-1133">Transmembrane helix</keyword>
<reference evidence="2 3" key="1">
    <citation type="journal article" date="2011" name="Science">
        <title>The ecoresponsive genome of Daphnia pulex.</title>
        <authorList>
            <person name="Colbourne J.K."/>
            <person name="Pfrender M.E."/>
            <person name="Gilbert D."/>
            <person name="Thomas W.K."/>
            <person name="Tucker A."/>
            <person name="Oakley T.H."/>
            <person name="Tokishita S."/>
            <person name="Aerts A."/>
            <person name="Arnold G.J."/>
            <person name="Basu M.K."/>
            <person name="Bauer D.J."/>
            <person name="Caceres C.E."/>
            <person name="Carmel L."/>
            <person name="Casola C."/>
            <person name="Choi J.H."/>
            <person name="Detter J.C."/>
            <person name="Dong Q."/>
            <person name="Dusheyko S."/>
            <person name="Eads B.D."/>
            <person name="Frohlich T."/>
            <person name="Geiler-Samerotte K.A."/>
            <person name="Gerlach D."/>
            <person name="Hatcher P."/>
            <person name="Jogdeo S."/>
            <person name="Krijgsveld J."/>
            <person name="Kriventseva E.V."/>
            <person name="Kultz D."/>
            <person name="Laforsch C."/>
            <person name="Lindquist E."/>
            <person name="Lopez J."/>
            <person name="Manak J.R."/>
            <person name="Muller J."/>
            <person name="Pangilinan J."/>
            <person name="Patwardhan R.P."/>
            <person name="Pitluck S."/>
            <person name="Pritham E.J."/>
            <person name="Rechtsteiner A."/>
            <person name="Rho M."/>
            <person name="Rogozin I.B."/>
            <person name="Sakarya O."/>
            <person name="Salamov A."/>
            <person name="Schaack S."/>
            <person name="Shapiro H."/>
            <person name="Shiga Y."/>
            <person name="Skalitzky C."/>
            <person name="Smith Z."/>
            <person name="Souvorov A."/>
            <person name="Sung W."/>
            <person name="Tang Z."/>
            <person name="Tsuchiya D."/>
            <person name="Tu H."/>
            <person name="Vos H."/>
            <person name="Wang M."/>
            <person name="Wolf Y.I."/>
            <person name="Yamagata H."/>
            <person name="Yamada T."/>
            <person name="Ye Y."/>
            <person name="Shaw J.R."/>
            <person name="Andrews J."/>
            <person name="Crease T.J."/>
            <person name="Tang H."/>
            <person name="Lucas S.M."/>
            <person name="Robertson H.M."/>
            <person name="Bork P."/>
            <person name="Koonin E.V."/>
            <person name="Zdobnov E.M."/>
            <person name="Grigoriev I.V."/>
            <person name="Lynch M."/>
            <person name="Boore J.L."/>
        </authorList>
    </citation>
    <scope>NUCLEOTIDE SEQUENCE [LARGE SCALE GENOMIC DNA]</scope>
</reference>
<evidence type="ECO:0000313" key="3">
    <source>
        <dbReference type="Proteomes" id="UP000000305"/>
    </source>
</evidence>
<protein>
    <submittedName>
        <fullName evidence="2">Uncharacterized protein</fullName>
    </submittedName>
</protein>
<accession>E9G625</accession>
<dbReference type="AlphaFoldDB" id="E9G625"/>
<keyword evidence="1" id="KW-0472">Membrane</keyword>
<dbReference type="Proteomes" id="UP000000305">
    <property type="component" value="Unassembled WGS sequence"/>
</dbReference>
<feature type="transmembrane region" description="Helical" evidence="1">
    <location>
        <begin position="82"/>
        <end position="105"/>
    </location>
</feature>
<dbReference type="KEGG" id="dpx:DAPPUDRAFT_99227"/>
<sequence>MCCGVAEVLDADLALPRDGVTASVLVAITLEVEVIVFAIVLPGVTVNGVAKTARQNRQQARLVSHGFDTTGVLESKEVLTAFSLHFLIFFPGIANTIVTPGYVAYNFYLAISSDRVALKTAVSAVHFAKMSFLAAFIPAVAPVPPP</sequence>
<organism evidence="2 3">
    <name type="scientific">Daphnia pulex</name>
    <name type="common">Water flea</name>
    <dbReference type="NCBI Taxonomy" id="6669"/>
    <lineage>
        <taxon>Eukaryota</taxon>
        <taxon>Metazoa</taxon>
        <taxon>Ecdysozoa</taxon>
        <taxon>Arthropoda</taxon>
        <taxon>Crustacea</taxon>
        <taxon>Branchiopoda</taxon>
        <taxon>Diplostraca</taxon>
        <taxon>Cladocera</taxon>
        <taxon>Anomopoda</taxon>
        <taxon>Daphniidae</taxon>
        <taxon>Daphnia</taxon>
    </lineage>
</organism>
<dbReference type="InParanoid" id="E9G625"/>
<gene>
    <name evidence="2" type="ORF">DAPPUDRAFT_99227</name>
</gene>